<dbReference type="EMBL" id="LGRB01000008">
    <property type="protein sequence ID" value="OCT54091.1"/>
    <property type="molecule type" value="Genomic_DNA"/>
</dbReference>
<dbReference type="AlphaFoldDB" id="A0A1C1D063"/>
<evidence type="ECO:0000313" key="3">
    <source>
        <dbReference type="Proteomes" id="UP000094526"/>
    </source>
</evidence>
<name>A0A1C1D063_9EURO</name>
<dbReference type="Proteomes" id="UP000094526">
    <property type="component" value="Unassembled WGS sequence"/>
</dbReference>
<accession>A0A1C1D063</accession>
<comment type="caution">
    <text evidence="2">The sequence shown here is derived from an EMBL/GenBank/DDBJ whole genome shotgun (WGS) entry which is preliminary data.</text>
</comment>
<evidence type="ECO:0000256" key="1">
    <source>
        <dbReference type="SAM" id="MobiDB-lite"/>
    </source>
</evidence>
<dbReference type="VEuPathDB" id="FungiDB:G647_00990"/>
<dbReference type="OrthoDB" id="5343576at2759"/>
<dbReference type="eggNOG" id="ENOG502SHR2">
    <property type="taxonomic scope" value="Eukaryota"/>
</dbReference>
<keyword evidence="3" id="KW-1185">Reference proteome</keyword>
<evidence type="ECO:0000313" key="2">
    <source>
        <dbReference type="EMBL" id="OCT54091.1"/>
    </source>
</evidence>
<feature type="compositionally biased region" description="Basic and acidic residues" evidence="1">
    <location>
        <begin position="383"/>
        <end position="399"/>
    </location>
</feature>
<organism evidence="2 3">
    <name type="scientific">Cladophialophora carrionii</name>
    <dbReference type="NCBI Taxonomy" id="86049"/>
    <lineage>
        <taxon>Eukaryota</taxon>
        <taxon>Fungi</taxon>
        <taxon>Dikarya</taxon>
        <taxon>Ascomycota</taxon>
        <taxon>Pezizomycotina</taxon>
        <taxon>Eurotiomycetes</taxon>
        <taxon>Chaetothyriomycetidae</taxon>
        <taxon>Chaetothyriales</taxon>
        <taxon>Herpotrichiellaceae</taxon>
        <taxon>Cladophialophora</taxon>
    </lineage>
</organism>
<protein>
    <submittedName>
        <fullName evidence="2">Uncharacterized protein</fullName>
    </submittedName>
</protein>
<feature type="compositionally biased region" description="Basic and acidic residues" evidence="1">
    <location>
        <begin position="346"/>
        <end position="364"/>
    </location>
</feature>
<gene>
    <name evidence="2" type="ORF">CLCR_09859</name>
</gene>
<reference evidence="3" key="1">
    <citation type="submission" date="2015-07" db="EMBL/GenBank/DDBJ databases">
        <authorList>
            <person name="Teixeira M.M."/>
            <person name="Souza R.C."/>
            <person name="Almeida L.G."/>
            <person name="Vicente V.A."/>
            <person name="de Hoog S."/>
            <person name="Bocca A.L."/>
            <person name="de Almeida S.R."/>
            <person name="Vasconcelos A.T."/>
            <person name="Felipe M.S."/>
        </authorList>
    </citation>
    <scope>NUCLEOTIDE SEQUENCE [LARGE SCALE GENOMIC DNA]</scope>
    <source>
        <strain evidence="3">KSF</strain>
    </source>
</reference>
<dbReference type="STRING" id="86049.A0A1C1D063"/>
<proteinExistence type="predicted"/>
<feature type="region of interest" description="Disordered" evidence="1">
    <location>
        <begin position="346"/>
        <end position="474"/>
    </location>
</feature>
<dbReference type="VEuPathDB" id="FungiDB:CLCR_09859"/>
<sequence>MEGLNLLSILVDDRVMQRRLPITILRRRHHPRPKGGEPRAAFSIPAASRAPPSDTFLSANFACCLAQDYQAWSLNSLIPALGIAVFLPMPASVPEDALSLLIDSLVAGFESLLSHVRDTLDNEKLLRDRLEYAANETLMDLIQYQRLLAAGSCHSASTAHSDVVKQIRGQPIASANAEELASVRQAQQAIEIYKMSRIQKPQPGIARCPVAHPSRNPEDLERDFTTPGVQGTLGCPFAKMANGLASSVQNDPIAAEFHQDKASTLSPPVDQRPGQCPIRFLDQHSPEEVAKYFENHKHEIPRSHEICVRRYGGNETSARQLDAKYGNLVNMIQGLGVKHKAYLPERDRIEERDKDSTRGVEKWAENISQDATPPVQESAVPDEGARQSHFERPLREVRVGESPTRPWGISVPADREPTPSALQDEDEAAHLKLPSATSRPTPGATPNRGPTEHGQKPQQRERRPGDAIETTDHRTQVIFNGPVFFGYSAEEVASLLQKMDLASTKAGNG</sequence>
<feature type="compositionally biased region" description="Basic and acidic residues" evidence="1">
    <location>
        <begin position="450"/>
        <end position="474"/>
    </location>
</feature>